<proteinExistence type="predicted"/>
<dbReference type="Proteomes" id="UP000539538">
    <property type="component" value="Unassembled WGS sequence"/>
</dbReference>
<evidence type="ECO:0000313" key="1">
    <source>
        <dbReference type="EMBL" id="MBB4651708.1"/>
    </source>
</evidence>
<reference evidence="1 2" key="1">
    <citation type="submission" date="2020-08" db="EMBL/GenBank/DDBJ databases">
        <title>Genomic Encyclopedia of Type Strains, Phase IV (KMG-IV): sequencing the most valuable type-strain genomes for metagenomic binning, comparative biology and taxonomic classification.</title>
        <authorList>
            <person name="Goeker M."/>
        </authorList>
    </citation>
    <scope>NUCLEOTIDE SEQUENCE [LARGE SCALE GENOMIC DNA]</scope>
    <source>
        <strain evidence="1 2">DSM 7050</strain>
    </source>
</reference>
<protein>
    <submittedName>
        <fullName evidence="1">Uncharacterized protein</fullName>
    </submittedName>
</protein>
<keyword evidence="2" id="KW-1185">Reference proteome</keyword>
<accession>A0ABR6L4H6</accession>
<name>A0ABR6L4H6_9HYPH</name>
<comment type="caution">
    <text evidence="1">The sequence shown here is derived from an EMBL/GenBank/DDBJ whole genome shotgun (WGS) entry which is preliminary data.</text>
</comment>
<evidence type="ECO:0000313" key="2">
    <source>
        <dbReference type="Proteomes" id="UP000539538"/>
    </source>
</evidence>
<dbReference type="EMBL" id="JACHOT010000004">
    <property type="protein sequence ID" value="MBB4651708.1"/>
    <property type="molecule type" value="Genomic_DNA"/>
</dbReference>
<sequence>MARQFEPSEDVGERQFADVQAAFPLHMREELEIHVNQTGFPVGVNSNYPARLREMVSAATITFFLQNNSIDHVRKTYLKDVKYEEDPGGNARFDRKFRHLCLSDLSAAIELLKAYPALLDRPARVGEWIADLTLVRSAYSLERAFAEADKGALFEAVAIGRMMLEQISWSLAVRAMDDVAEIKGTKVTKAITQSSRSVPSIGRLYGWMSDHVHWEYSAHLKAITSRDDQAAALFASSEFKAIAYSMLIALTQIAVDVVDMTLEQYQELHSFAKFQKWKGRGRELDPQQMIAEILQLLGESADVEAILDIITARSQ</sequence>
<organism evidence="1 2">
    <name type="scientific">Aminobacter niigataensis</name>
    <dbReference type="NCBI Taxonomy" id="83265"/>
    <lineage>
        <taxon>Bacteria</taxon>
        <taxon>Pseudomonadati</taxon>
        <taxon>Pseudomonadota</taxon>
        <taxon>Alphaproteobacteria</taxon>
        <taxon>Hyphomicrobiales</taxon>
        <taxon>Phyllobacteriaceae</taxon>
        <taxon>Aminobacter</taxon>
    </lineage>
</organism>
<dbReference type="RefSeq" id="WP_183263445.1">
    <property type="nucleotide sequence ID" value="NZ_BAAAVZ010000022.1"/>
</dbReference>
<gene>
    <name evidence="1" type="ORF">GGQ99_003475</name>
</gene>